<feature type="transmembrane region" description="Helical" evidence="1">
    <location>
        <begin position="86"/>
        <end position="107"/>
    </location>
</feature>
<evidence type="ECO:0000313" key="2">
    <source>
        <dbReference type="EMBL" id="ASP40149.1"/>
    </source>
</evidence>
<dbReference type="Proteomes" id="UP000202440">
    <property type="component" value="Chromosome"/>
</dbReference>
<dbReference type="KEGG" id="bsan:CHH28_16355"/>
<dbReference type="AlphaFoldDB" id="A0A222FN19"/>
<keyword evidence="1" id="KW-1133">Transmembrane helix</keyword>
<keyword evidence="1" id="KW-0472">Membrane</keyword>
<sequence length="213" mass="23820">MLVWGSNSKVINGSQVDGVECPSCGATQFNAFGLLKYFHLYRIPTMPLSKQVGIECTHCKKTMIGDEVPSNVVSELKGQIFTNQKVLPMFTGLALAVVLAIALMIAVQQNNAEEAEFIAAPQVNDYYIVDIKDIFGEDSADYRYGLLRIHQINGDMIEFDIGDTVYSKSKGVRKDLRSGAAREDDYYGARVEFSKAELMQWHESGDIRSIERY</sequence>
<reference evidence="2 3" key="1">
    <citation type="submission" date="2017-07" db="EMBL/GenBank/DDBJ databases">
        <title>Annotated genome sequence of Bacterioplanes sanyensis isolated from Red Sea.</title>
        <authorList>
            <person name="Rehman Z.U."/>
        </authorList>
    </citation>
    <scope>NUCLEOTIDE SEQUENCE [LARGE SCALE GENOMIC DNA]</scope>
    <source>
        <strain evidence="2 3">NV9</strain>
    </source>
</reference>
<name>A0A222FN19_9GAMM</name>
<evidence type="ECO:0008006" key="4">
    <source>
        <dbReference type="Google" id="ProtNLM"/>
    </source>
</evidence>
<dbReference type="OrthoDB" id="6101333at2"/>
<dbReference type="RefSeq" id="WP_094061322.1">
    <property type="nucleotide sequence ID" value="NZ_CP022530.1"/>
</dbReference>
<accession>A0A222FN19</accession>
<gene>
    <name evidence="2" type="ORF">CHH28_16355</name>
</gene>
<proteinExistence type="predicted"/>
<evidence type="ECO:0000256" key="1">
    <source>
        <dbReference type="SAM" id="Phobius"/>
    </source>
</evidence>
<keyword evidence="3" id="KW-1185">Reference proteome</keyword>
<protein>
    <recommendedName>
        <fullName evidence="4">Zinc-ribbon 15 domain-containing protein</fullName>
    </recommendedName>
</protein>
<keyword evidence="1" id="KW-0812">Transmembrane</keyword>
<evidence type="ECO:0000313" key="3">
    <source>
        <dbReference type="Proteomes" id="UP000202440"/>
    </source>
</evidence>
<dbReference type="EMBL" id="CP022530">
    <property type="protein sequence ID" value="ASP40149.1"/>
    <property type="molecule type" value="Genomic_DNA"/>
</dbReference>
<organism evidence="2 3">
    <name type="scientific">Bacterioplanes sanyensis</name>
    <dbReference type="NCBI Taxonomy" id="1249553"/>
    <lineage>
        <taxon>Bacteria</taxon>
        <taxon>Pseudomonadati</taxon>
        <taxon>Pseudomonadota</taxon>
        <taxon>Gammaproteobacteria</taxon>
        <taxon>Oceanospirillales</taxon>
        <taxon>Oceanospirillaceae</taxon>
        <taxon>Bacterioplanes</taxon>
    </lineage>
</organism>